<keyword evidence="7 8" id="KW-0472">Membrane</keyword>
<keyword evidence="2 8" id="KW-0813">Transport</keyword>
<comment type="cofactor">
    <cofactor evidence="8">
        <name>FMN</name>
        <dbReference type="ChEBI" id="CHEBI:58210"/>
    </cofactor>
    <text evidence="8">Binds 1 FMN per subunit.</text>
</comment>
<dbReference type="AlphaFoldDB" id="A0A918N0C8"/>
<dbReference type="InterPro" id="IPR022837">
    <property type="entry name" value="MsrQ-like"/>
</dbReference>
<comment type="subunit">
    <text evidence="8">Heterodimer of a catalytic subunit (MsrP) and a heme-binding subunit (MsrQ).</text>
</comment>
<dbReference type="PANTHER" id="PTHR36964:SF1">
    <property type="entry name" value="PROTEIN-METHIONINE-SULFOXIDE REDUCTASE HEME-BINDING SUBUNIT MSRQ"/>
    <property type="match status" value="1"/>
</dbReference>
<keyword evidence="5 8" id="KW-1133">Transmembrane helix</keyword>
<comment type="caution">
    <text evidence="10">The sequence shown here is derived from an EMBL/GenBank/DDBJ whole genome shotgun (WGS) entry which is preliminary data.</text>
</comment>
<reference evidence="10" key="1">
    <citation type="journal article" date="2014" name="Int. J. Syst. Evol. Microbiol.">
        <title>Complete genome sequence of Corynebacterium casei LMG S-19264T (=DSM 44701T), isolated from a smear-ripened cheese.</title>
        <authorList>
            <consortium name="US DOE Joint Genome Institute (JGI-PGF)"/>
            <person name="Walter F."/>
            <person name="Albersmeier A."/>
            <person name="Kalinowski J."/>
            <person name="Ruckert C."/>
        </authorList>
    </citation>
    <scope>NUCLEOTIDE SEQUENCE</scope>
    <source>
        <strain evidence="10">KCTC 22164</strain>
    </source>
</reference>
<dbReference type="InterPro" id="IPR013130">
    <property type="entry name" value="Fe3_Rdtase_TM_dom"/>
</dbReference>
<feature type="domain" description="Ferric oxidoreductase" evidence="9">
    <location>
        <begin position="55"/>
        <end position="168"/>
    </location>
</feature>
<evidence type="ECO:0000256" key="8">
    <source>
        <dbReference type="HAMAP-Rule" id="MF_01207"/>
    </source>
</evidence>
<proteinExistence type="inferred from homology"/>
<feature type="transmembrane region" description="Helical" evidence="8">
    <location>
        <begin position="21"/>
        <end position="39"/>
    </location>
</feature>
<keyword evidence="8" id="KW-0285">Flavoprotein</keyword>
<feature type="transmembrane region" description="Helical" evidence="8">
    <location>
        <begin position="90"/>
        <end position="112"/>
    </location>
</feature>
<evidence type="ECO:0000256" key="5">
    <source>
        <dbReference type="ARBA" id="ARBA00022989"/>
    </source>
</evidence>
<dbReference type="GO" id="GO:0020037">
    <property type="term" value="F:heme binding"/>
    <property type="evidence" value="ECO:0007669"/>
    <property type="project" value="UniProtKB-UniRule"/>
</dbReference>
<keyword evidence="8" id="KW-0479">Metal-binding</keyword>
<comment type="subcellular location">
    <subcellularLocation>
        <location evidence="8">Cell membrane</location>
        <topology evidence="8">Multi-pass membrane protein</topology>
    </subcellularLocation>
    <subcellularLocation>
        <location evidence="1">Membrane</location>
        <topology evidence="1">Multi-pass membrane protein</topology>
    </subcellularLocation>
</comment>
<comment type="cofactor">
    <cofactor evidence="8">
        <name>heme b</name>
        <dbReference type="ChEBI" id="CHEBI:60344"/>
    </cofactor>
    <text evidence="8">Binds 1 heme b (iron(II)-protoporphyrin IX) group per subunit.</text>
</comment>
<dbReference type="RefSeq" id="WP_189406720.1">
    <property type="nucleotide sequence ID" value="NZ_BMXP01000006.1"/>
</dbReference>
<feature type="transmembrane region" description="Helical" evidence="8">
    <location>
        <begin position="51"/>
        <end position="69"/>
    </location>
</feature>
<evidence type="ECO:0000256" key="3">
    <source>
        <dbReference type="ARBA" id="ARBA00022617"/>
    </source>
</evidence>
<gene>
    <name evidence="8 10" type="primary">msrQ</name>
    <name evidence="10" type="ORF">GCM10007391_23980</name>
</gene>
<comment type="similarity">
    <text evidence="8">Belongs to the MsrQ family.</text>
</comment>
<evidence type="ECO:0000256" key="1">
    <source>
        <dbReference type="ARBA" id="ARBA00004141"/>
    </source>
</evidence>
<dbReference type="Pfam" id="PF01794">
    <property type="entry name" value="Ferric_reduct"/>
    <property type="match status" value="1"/>
</dbReference>
<protein>
    <recommendedName>
        <fullName evidence="8">Protein-methionine-sulfoxide reductase heme-binding subunit MsrQ</fullName>
    </recommendedName>
    <alternativeName>
        <fullName evidence="8">Flavocytochrome MsrQ</fullName>
    </alternativeName>
</protein>
<name>A0A918N0C8_9ALTE</name>
<dbReference type="Proteomes" id="UP000631300">
    <property type="component" value="Unassembled WGS sequence"/>
</dbReference>
<accession>A0A918N0C8</accession>
<feature type="transmembrane region" description="Helical" evidence="8">
    <location>
        <begin position="180"/>
        <end position="197"/>
    </location>
</feature>
<evidence type="ECO:0000256" key="2">
    <source>
        <dbReference type="ARBA" id="ARBA00022448"/>
    </source>
</evidence>
<sequence length="209" mass="24199">MVTLLSKPLRLSARVRKSVKALLHVAAILFLAGLFYLGVTDRLGADPVDTLLHYTGIWTLISLFICLTLSPLSKHLPCGDLMRFRRMTGIYAFVFAFCHFLTYALFELQLNISLLGEEIVKRPYITVGMAALLILLALTATSTSNIRRRMGKRWQQLHNSIYLAMLLGLLHFTWSQKTFWQEPVFYWLIGLSLLILRKDKFQRLLRRRR</sequence>
<evidence type="ECO:0000259" key="9">
    <source>
        <dbReference type="Pfam" id="PF01794"/>
    </source>
</evidence>
<keyword evidence="6 8" id="KW-0408">Iron</keyword>
<dbReference type="GO" id="GO:0046872">
    <property type="term" value="F:metal ion binding"/>
    <property type="evidence" value="ECO:0007669"/>
    <property type="project" value="UniProtKB-KW"/>
</dbReference>
<evidence type="ECO:0000313" key="11">
    <source>
        <dbReference type="Proteomes" id="UP000631300"/>
    </source>
</evidence>
<feature type="transmembrane region" description="Helical" evidence="8">
    <location>
        <begin position="157"/>
        <end position="174"/>
    </location>
</feature>
<keyword evidence="3 8" id="KW-0349">Heme</keyword>
<dbReference type="HAMAP" id="MF_01207">
    <property type="entry name" value="MsrQ"/>
    <property type="match status" value="1"/>
</dbReference>
<comment type="function">
    <text evidence="8">Part of the MsrPQ system that repairs oxidized periplasmic proteins containing methionine sulfoxide residues (Met-O), using respiratory chain electrons. Thus protects these proteins from oxidative-stress damage caused by reactive species of oxygen and chlorine generated by the host defense mechanisms. MsrPQ is essential for the maintenance of envelope integrity under bleach stress, rescuing a wide series of structurally unrelated periplasmic proteins from methionine oxidation. MsrQ provides electrons for reduction to the reductase catalytic subunit MsrP, using the quinone pool of the respiratory chain.</text>
</comment>
<dbReference type="GO" id="GO:0010181">
    <property type="term" value="F:FMN binding"/>
    <property type="evidence" value="ECO:0007669"/>
    <property type="project" value="UniProtKB-UniRule"/>
</dbReference>
<dbReference type="GO" id="GO:0030091">
    <property type="term" value="P:protein repair"/>
    <property type="evidence" value="ECO:0007669"/>
    <property type="project" value="UniProtKB-UniRule"/>
</dbReference>
<dbReference type="PANTHER" id="PTHR36964">
    <property type="entry name" value="PROTEIN-METHIONINE-SULFOXIDE REDUCTASE HEME-BINDING SUBUNIT MSRQ"/>
    <property type="match status" value="1"/>
</dbReference>
<keyword evidence="4 8" id="KW-0812">Transmembrane</keyword>
<feature type="transmembrane region" description="Helical" evidence="8">
    <location>
        <begin position="124"/>
        <end position="145"/>
    </location>
</feature>
<dbReference type="GO" id="GO:0005886">
    <property type="term" value="C:plasma membrane"/>
    <property type="evidence" value="ECO:0007669"/>
    <property type="project" value="UniProtKB-SubCell"/>
</dbReference>
<evidence type="ECO:0000256" key="4">
    <source>
        <dbReference type="ARBA" id="ARBA00022692"/>
    </source>
</evidence>
<reference evidence="10" key="2">
    <citation type="submission" date="2020-09" db="EMBL/GenBank/DDBJ databases">
        <authorList>
            <person name="Sun Q."/>
            <person name="Kim S."/>
        </authorList>
    </citation>
    <scope>NUCLEOTIDE SEQUENCE</scope>
    <source>
        <strain evidence="10">KCTC 22164</strain>
    </source>
</reference>
<keyword evidence="8" id="KW-0288">FMN</keyword>
<keyword evidence="8" id="KW-1003">Cell membrane</keyword>
<evidence type="ECO:0000256" key="6">
    <source>
        <dbReference type="ARBA" id="ARBA00023004"/>
    </source>
</evidence>
<organism evidence="10 11">
    <name type="scientific">Alteromonas halophila</name>
    <dbReference type="NCBI Taxonomy" id="516698"/>
    <lineage>
        <taxon>Bacteria</taxon>
        <taxon>Pseudomonadati</taxon>
        <taxon>Pseudomonadota</taxon>
        <taxon>Gammaproteobacteria</taxon>
        <taxon>Alteromonadales</taxon>
        <taxon>Alteromonadaceae</taxon>
        <taxon>Alteromonas/Salinimonas group</taxon>
        <taxon>Alteromonas</taxon>
    </lineage>
</organism>
<dbReference type="GO" id="GO:0009055">
    <property type="term" value="F:electron transfer activity"/>
    <property type="evidence" value="ECO:0007669"/>
    <property type="project" value="UniProtKB-UniRule"/>
</dbReference>
<dbReference type="EMBL" id="BMXP01000006">
    <property type="protein sequence ID" value="GGW89010.1"/>
    <property type="molecule type" value="Genomic_DNA"/>
</dbReference>
<keyword evidence="11" id="KW-1185">Reference proteome</keyword>
<evidence type="ECO:0000256" key="7">
    <source>
        <dbReference type="ARBA" id="ARBA00023136"/>
    </source>
</evidence>
<dbReference type="GO" id="GO:0016679">
    <property type="term" value="F:oxidoreductase activity, acting on diphenols and related substances as donors"/>
    <property type="evidence" value="ECO:0007669"/>
    <property type="project" value="TreeGrafter"/>
</dbReference>
<evidence type="ECO:0000313" key="10">
    <source>
        <dbReference type="EMBL" id="GGW89010.1"/>
    </source>
</evidence>
<keyword evidence="8" id="KW-0249">Electron transport</keyword>